<reference evidence="5" key="1">
    <citation type="submission" date="2020-05" db="EMBL/GenBank/DDBJ databases">
        <title>High-Quality Genomes of Partial-Nitritation/Anammox System by Hierarchical Clustering Based Hybrid Assembly.</title>
        <authorList>
            <person name="Liu L."/>
            <person name="Wang Y."/>
            <person name="Che Y."/>
            <person name="Chen Y."/>
            <person name="Xia Y."/>
            <person name="Luo R."/>
            <person name="Cheng S.H."/>
            <person name="Zheng C."/>
            <person name="Zhang T."/>
        </authorList>
    </citation>
    <scope>NUCLEOTIDE SEQUENCE</scope>
    <source>
        <strain evidence="5">H1_PAT1</strain>
    </source>
</reference>
<evidence type="ECO:0000256" key="3">
    <source>
        <dbReference type="ARBA" id="ARBA00023239"/>
    </source>
</evidence>
<dbReference type="GO" id="GO:0008124">
    <property type="term" value="F:4-alpha-hydroxytetrahydrobiopterin dehydratase activity"/>
    <property type="evidence" value="ECO:0007669"/>
    <property type="project" value="UniProtKB-UniRule"/>
</dbReference>
<evidence type="ECO:0000313" key="5">
    <source>
        <dbReference type="EMBL" id="MBE7525430.1"/>
    </source>
</evidence>
<dbReference type="SUPFAM" id="SSF55248">
    <property type="entry name" value="PCD-like"/>
    <property type="match status" value="1"/>
</dbReference>
<evidence type="ECO:0000256" key="1">
    <source>
        <dbReference type="ARBA" id="ARBA00001554"/>
    </source>
</evidence>
<evidence type="ECO:0000256" key="4">
    <source>
        <dbReference type="HAMAP-Rule" id="MF_00434"/>
    </source>
</evidence>
<dbReference type="InterPro" id="IPR001533">
    <property type="entry name" value="Pterin_deHydtase"/>
</dbReference>
<dbReference type="Gene3D" id="3.30.1360.20">
    <property type="entry name" value="Transcriptional coactivator/pterin dehydratase"/>
    <property type="match status" value="1"/>
</dbReference>
<dbReference type="Pfam" id="PF01329">
    <property type="entry name" value="Pterin_4a"/>
    <property type="match status" value="1"/>
</dbReference>
<protein>
    <recommendedName>
        <fullName evidence="4">Putative pterin-4-alpha-carbinolamine dehydratase</fullName>
        <shortName evidence="4">PHS</shortName>
        <ecNumber evidence="4">4.2.1.96</ecNumber>
    </recommendedName>
    <alternativeName>
        <fullName evidence="4">4-alpha-hydroxy-tetrahydropterin dehydratase</fullName>
    </alternativeName>
    <alternativeName>
        <fullName evidence="4">Pterin carbinolamine dehydratase</fullName>
        <shortName evidence="4">PCD</shortName>
    </alternativeName>
</protein>
<comment type="similarity">
    <text evidence="2 4">Belongs to the pterin-4-alpha-carbinolamine dehydratase family.</text>
</comment>
<proteinExistence type="inferred from homology"/>
<comment type="catalytic activity">
    <reaction evidence="1 4">
        <text>(4aS,6R)-4a-hydroxy-L-erythro-5,6,7,8-tetrahydrobiopterin = (6R)-L-erythro-6,7-dihydrobiopterin + H2O</text>
        <dbReference type="Rhea" id="RHEA:11920"/>
        <dbReference type="ChEBI" id="CHEBI:15377"/>
        <dbReference type="ChEBI" id="CHEBI:15642"/>
        <dbReference type="ChEBI" id="CHEBI:43120"/>
        <dbReference type="EC" id="4.2.1.96"/>
    </reaction>
</comment>
<comment type="caution">
    <text evidence="5">The sequence shown here is derived from an EMBL/GenBank/DDBJ whole genome shotgun (WGS) entry which is preliminary data.</text>
</comment>
<gene>
    <name evidence="5" type="ORF">HS096_03530</name>
</gene>
<dbReference type="PANTHER" id="PTHR12599:SF0">
    <property type="entry name" value="PTERIN-4-ALPHA-CARBINOLAMINE DEHYDRATASE"/>
    <property type="match status" value="1"/>
</dbReference>
<evidence type="ECO:0000313" key="6">
    <source>
        <dbReference type="Proteomes" id="UP000710385"/>
    </source>
</evidence>
<evidence type="ECO:0000256" key="2">
    <source>
        <dbReference type="ARBA" id="ARBA00006472"/>
    </source>
</evidence>
<dbReference type="Proteomes" id="UP000710385">
    <property type="component" value="Unassembled WGS sequence"/>
</dbReference>
<keyword evidence="3 4" id="KW-0456">Lyase</keyword>
<dbReference type="EMBL" id="JABTTY010000001">
    <property type="protein sequence ID" value="MBE7525430.1"/>
    <property type="molecule type" value="Genomic_DNA"/>
</dbReference>
<name>A0A928Y511_UNCKA</name>
<dbReference type="AlphaFoldDB" id="A0A928Y511"/>
<organism evidence="5 6">
    <name type="scientific">candidate division WWE3 bacterium</name>
    <dbReference type="NCBI Taxonomy" id="2053526"/>
    <lineage>
        <taxon>Bacteria</taxon>
        <taxon>Katanobacteria</taxon>
    </lineage>
</organism>
<dbReference type="EC" id="4.2.1.96" evidence="4"/>
<dbReference type="NCBIfam" id="NF002017">
    <property type="entry name" value="PRK00823.1-2"/>
    <property type="match status" value="1"/>
</dbReference>
<dbReference type="CDD" id="cd00913">
    <property type="entry name" value="PCD_DCoH_subfamily_a"/>
    <property type="match status" value="1"/>
</dbReference>
<dbReference type="GO" id="GO:0006729">
    <property type="term" value="P:tetrahydrobiopterin biosynthetic process"/>
    <property type="evidence" value="ECO:0007669"/>
    <property type="project" value="InterPro"/>
</dbReference>
<dbReference type="PANTHER" id="PTHR12599">
    <property type="entry name" value="PTERIN-4-ALPHA-CARBINOLAMINE DEHYDRATASE"/>
    <property type="match status" value="1"/>
</dbReference>
<dbReference type="HAMAP" id="MF_00434">
    <property type="entry name" value="Pterin_4_alpha"/>
    <property type="match status" value="1"/>
</dbReference>
<accession>A0A928Y511</accession>
<dbReference type="InterPro" id="IPR036428">
    <property type="entry name" value="PCD_sf"/>
</dbReference>
<sequence length="111" mass="12367">MSTSILSEHCVPCEGGIAPLTRELSLPMLQEVPGWQLSADAKQLSRTFAFRDFPEALSFINRIGSIAEQEGHHPDIHNFWNTVRLDLTTHAIGGLSRNDFILAAKINQLQK</sequence>